<dbReference type="GO" id="GO:0051879">
    <property type="term" value="F:Hsp90 protein binding"/>
    <property type="evidence" value="ECO:0007669"/>
    <property type="project" value="TreeGrafter"/>
</dbReference>
<keyword evidence="1" id="KW-0677">Repeat</keyword>
<dbReference type="PROSITE" id="PS50005">
    <property type="entry name" value="TPR"/>
    <property type="match status" value="1"/>
</dbReference>
<proteinExistence type="predicted"/>
<dbReference type="Gene3D" id="2.160.20.70">
    <property type="match status" value="1"/>
</dbReference>
<dbReference type="PANTHER" id="PTHR22904">
    <property type="entry name" value="TPR REPEAT CONTAINING PROTEIN"/>
    <property type="match status" value="1"/>
</dbReference>
<evidence type="ECO:0000256" key="1">
    <source>
        <dbReference type="ARBA" id="ARBA00022737"/>
    </source>
</evidence>
<dbReference type="InterPro" id="IPR016098">
    <property type="entry name" value="CAP/MinC_C"/>
</dbReference>
<name>A0A7R9U789_9STRA</name>
<evidence type="ECO:0000256" key="4">
    <source>
        <dbReference type="SAM" id="MobiDB-lite"/>
    </source>
</evidence>
<dbReference type="InterPro" id="IPR011990">
    <property type="entry name" value="TPR-like_helical_dom_sf"/>
</dbReference>
<accession>A0A7R9U789</accession>
<dbReference type="Gene3D" id="1.25.40.10">
    <property type="entry name" value="Tetratricopeptide repeat domain"/>
    <property type="match status" value="1"/>
</dbReference>
<evidence type="ECO:0000256" key="3">
    <source>
        <dbReference type="PROSITE-ProRule" id="PRU00339"/>
    </source>
</evidence>
<dbReference type="EMBL" id="HBEA01007344">
    <property type="protein sequence ID" value="CAD8256132.1"/>
    <property type="molecule type" value="Transcribed_RNA"/>
</dbReference>
<reference evidence="5" key="1">
    <citation type="submission" date="2021-01" db="EMBL/GenBank/DDBJ databases">
        <authorList>
            <person name="Corre E."/>
            <person name="Pelletier E."/>
            <person name="Niang G."/>
            <person name="Scheremetjew M."/>
            <person name="Finn R."/>
            <person name="Kale V."/>
            <person name="Holt S."/>
            <person name="Cochrane G."/>
            <person name="Meng A."/>
            <person name="Brown T."/>
            <person name="Cohen L."/>
        </authorList>
    </citation>
    <scope>NUCLEOTIDE SEQUENCE</scope>
    <source>
        <strain evidence="5">CCMP2078</strain>
    </source>
</reference>
<feature type="region of interest" description="Disordered" evidence="4">
    <location>
        <begin position="41"/>
        <end position="61"/>
    </location>
</feature>
<evidence type="ECO:0000313" key="5">
    <source>
        <dbReference type="EMBL" id="CAD8256132.1"/>
    </source>
</evidence>
<feature type="repeat" description="TPR" evidence="3">
    <location>
        <begin position="401"/>
        <end position="434"/>
    </location>
</feature>
<gene>
    <name evidence="5" type="ORF">PPYR1160_LOCUS5624</name>
</gene>
<organism evidence="5">
    <name type="scientific">Pinguiococcus pyrenoidosus</name>
    <dbReference type="NCBI Taxonomy" id="172671"/>
    <lineage>
        <taxon>Eukaryota</taxon>
        <taxon>Sar</taxon>
        <taxon>Stramenopiles</taxon>
        <taxon>Ochrophyta</taxon>
        <taxon>Pinguiophyceae</taxon>
        <taxon>Pinguiochrysidales</taxon>
        <taxon>Pinguiochrysidaceae</taxon>
        <taxon>Pinguiococcus</taxon>
    </lineage>
</organism>
<evidence type="ECO:0000256" key="2">
    <source>
        <dbReference type="ARBA" id="ARBA00022803"/>
    </source>
</evidence>
<evidence type="ECO:0008006" key="6">
    <source>
        <dbReference type="Google" id="ProtNLM"/>
    </source>
</evidence>
<dbReference type="AlphaFoldDB" id="A0A7R9U789"/>
<dbReference type="Pfam" id="PF13181">
    <property type="entry name" value="TPR_8"/>
    <property type="match status" value="2"/>
</dbReference>
<dbReference type="SUPFAM" id="SSF48452">
    <property type="entry name" value="TPR-like"/>
    <property type="match status" value="1"/>
</dbReference>
<sequence length="462" mass="50645">MADAGYGRGDRANYYNRWDAVAAEADAEVKAEEAAEKAEADAALGLDGGAPRSAAEKADTEKREALKKMKEVWSRRQELEDASKCVLSGESGVDRALSAADLQGKRVLLIKDCRDCRFELGSNLVGLIKLFVEQCSGLRLALQCSLITSHVEMAHVEGVSIDLHMPLHTLQLDLCSDVTLRVSNGLVNAATGRPGLADYVPASPRVVHAGVAGLSIEAKDFEGGDIADAPVGFSYTSALEREAQNEGYEAPPCPPQEVQWVTQPFKNENETLMWETARLVRVGERFLTPRELEEEKAISPLEDRSIDVKGTVEGAMNNALMRKEQGNEAFKGREYMQAMALYTMAIESAPQEAFEATPENNGKPLVAVCRANRAACFLKLGQPEKALEDAEECTRLAPTFVKGHFRLGMSYHAMEDYERAMPHLLRARDLAPKDAQVKEAIKFCEFRALEARRKASAIQAKG</sequence>
<protein>
    <recommendedName>
        <fullName evidence="6">C-CAP/cofactor C-like domain-containing protein</fullName>
    </recommendedName>
</protein>
<keyword evidence="2 3" id="KW-0802">TPR repeat</keyword>
<dbReference type="PANTHER" id="PTHR22904:SF523">
    <property type="entry name" value="STRESS-INDUCED-PHOSPHOPROTEIN 1"/>
    <property type="match status" value="1"/>
</dbReference>
<dbReference type="InterPro" id="IPR019734">
    <property type="entry name" value="TPR_rpt"/>
</dbReference>
<dbReference type="SMART" id="SM00028">
    <property type="entry name" value="TPR"/>
    <property type="match status" value="3"/>
</dbReference>